<keyword evidence="2" id="KW-1185">Reference proteome</keyword>
<name>A0A4S8LX21_DENBC</name>
<dbReference type="OrthoDB" id="194358at2759"/>
<evidence type="ECO:0000313" key="1">
    <source>
        <dbReference type="EMBL" id="THU93971.1"/>
    </source>
</evidence>
<dbReference type="SUPFAM" id="SSF48403">
    <property type="entry name" value="Ankyrin repeat"/>
    <property type="match status" value="1"/>
</dbReference>
<dbReference type="Proteomes" id="UP000297245">
    <property type="component" value="Unassembled WGS sequence"/>
</dbReference>
<feature type="non-terminal residue" evidence="1">
    <location>
        <position position="1"/>
    </location>
</feature>
<organism evidence="1 2">
    <name type="scientific">Dendrothele bispora (strain CBS 962.96)</name>
    <dbReference type="NCBI Taxonomy" id="1314807"/>
    <lineage>
        <taxon>Eukaryota</taxon>
        <taxon>Fungi</taxon>
        <taxon>Dikarya</taxon>
        <taxon>Basidiomycota</taxon>
        <taxon>Agaricomycotina</taxon>
        <taxon>Agaricomycetes</taxon>
        <taxon>Agaricomycetidae</taxon>
        <taxon>Agaricales</taxon>
        <taxon>Agaricales incertae sedis</taxon>
        <taxon>Dendrothele</taxon>
    </lineage>
</organism>
<dbReference type="InterPro" id="IPR036770">
    <property type="entry name" value="Ankyrin_rpt-contain_sf"/>
</dbReference>
<proteinExistence type="predicted"/>
<gene>
    <name evidence="1" type="ORF">K435DRAFT_860969</name>
</gene>
<accession>A0A4S8LX21</accession>
<evidence type="ECO:0000313" key="2">
    <source>
        <dbReference type="Proteomes" id="UP000297245"/>
    </source>
</evidence>
<reference evidence="1 2" key="1">
    <citation type="journal article" date="2019" name="Nat. Ecol. Evol.">
        <title>Megaphylogeny resolves global patterns of mushroom evolution.</title>
        <authorList>
            <person name="Varga T."/>
            <person name="Krizsan K."/>
            <person name="Foldi C."/>
            <person name="Dima B."/>
            <person name="Sanchez-Garcia M."/>
            <person name="Sanchez-Ramirez S."/>
            <person name="Szollosi G.J."/>
            <person name="Szarkandi J.G."/>
            <person name="Papp V."/>
            <person name="Albert L."/>
            <person name="Andreopoulos W."/>
            <person name="Angelini C."/>
            <person name="Antonin V."/>
            <person name="Barry K.W."/>
            <person name="Bougher N.L."/>
            <person name="Buchanan P."/>
            <person name="Buyck B."/>
            <person name="Bense V."/>
            <person name="Catcheside P."/>
            <person name="Chovatia M."/>
            <person name="Cooper J."/>
            <person name="Damon W."/>
            <person name="Desjardin D."/>
            <person name="Finy P."/>
            <person name="Geml J."/>
            <person name="Haridas S."/>
            <person name="Hughes K."/>
            <person name="Justo A."/>
            <person name="Karasinski D."/>
            <person name="Kautmanova I."/>
            <person name="Kiss B."/>
            <person name="Kocsube S."/>
            <person name="Kotiranta H."/>
            <person name="LaButti K.M."/>
            <person name="Lechner B.E."/>
            <person name="Liimatainen K."/>
            <person name="Lipzen A."/>
            <person name="Lukacs Z."/>
            <person name="Mihaltcheva S."/>
            <person name="Morgado L.N."/>
            <person name="Niskanen T."/>
            <person name="Noordeloos M.E."/>
            <person name="Ohm R.A."/>
            <person name="Ortiz-Santana B."/>
            <person name="Ovrebo C."/>
            <person name="Racz N."/>
            <person name="Riley R."/>
            <person name="Savchenko A."/>
            <person name="Shiryaev A."/>
            <person name="Soop K."/>
            <person name="Spirin V."/>
            <person name="Szebenyi C."/>
            <person name="Tomsovsky M."/>
            <person name="Tulloss R.E."/>
            <person name="Uehling J."/>
            <person name="Grigoriev I.V."/>
            <person name="Vagvolgyi C."/>
            <person name="Papp T."/>
            <person name="Martin F.M."/>
            <person name="Miettinen O."/>
            <person name="Hibbett D.S."/>
            <person name="Nagy L.G."/>
        </authorList>
    </citation>
    <scope>NUCLEOTIDE SEQUENCE [LARGE SCALE GENOMIC DNA]</scope>
    <source>
        <strain evidence="1 2">CBS 962.96</strain>
    </source>
</reference>
<protein>
    <submittedName>
        <fullName evidence="1">Uncharacterized protein</fullName>
    </submittedName>
</protein>
<dbReference type="EMBL" id="ML179234">
    <property type="protein sequence ID" value="THU93971.1"/>
    <property type="molecule type" value="Genomic_DNA"/>
</dbReference>
<dbReference type="Gene3D" id="1.25.40.20">
    <property type="entry name" value="Ankyrin repeat-containing domain"/>
    <property type="match status" value="1"/>
</dbReference>
<sequence length="55" mass="5577">LLVDAGADVNAQGGEYGNALQAAAYGANEGIVKLLVDAVWKEELAQARASGGYVV</sequence>
<dbReference type="AlphaFoldDB" id="A0A4S8LX21"/>